<feature type="region of interest" description="Disordered" evidence="1">
    <location>
        <begin position="1"/>
        <end position="23"/>
    </location>
</feature>
<evidence type="ECO:0008006" key="4">
    <source>
        <dbReference type="Google" id="ProtNLM"/>
    </source>
</evidence>
<dbReference type="Proteomes" id="UP000682811">
    <property type="component" value="Unassembled WGS sequence"/>
</dbReference>
<proteinExistence type="predicted"/>
<organism evidence="2 3">
    <name type="scientific">Paenibacillus azoreducens</name>
    <dbReference type="NCBI Taxonomy" id="116718"/>
    <lineage>
        <taxon>Bacteria</taxon>
        <taxon>Bacillati</taxon>
        <taxon>Bacillota</taxon>
        <taxon>Bacilli</taxon>
        <taxon>Bacillales</taxon>
        <taxon>Paenibacillaceae</taxon>
        <taxon>Paenibacillus</taxon>
    </lineage>
</organism>
<evidence type="ECO:0000313" key="2">
    <source>
        <dbReference type="EMBL" id="GIO50143.1"/>
    </source>
</evidence>
<name>A0A920CV77_9BACL</name>
<sequence>MSKPNQSVLIAPDRDFKGTPATENNIENSEWRKVEQVLTRSLEEHVKICLTVNKPHGTSDLKGFVTVINTYLREIKLREEDDWQWIRFEDIRSAQI</sequence>
<dbReference type="AlphaFoldDB" id="A0A920CV77"/>
<dbReference type="EMBL" id="BORT01000028">
    <property type="protein sequence ID" value="GIO50143.1"/>
    <property type="molecule type" value="Genomic_DNA"/>
</dbReference>
<gene>
    <name evidence="2" type="ORF">J34TS1_49080</name>
</gene>
<evidence type="ECO:0000313" key="3">
    <source>
        <dbReference type="Proteomes" id="UP000682811"/>
    </source>
</evidence>
<accession>A0A920CV77</accession>
<reference evidence="2 3" key="1">
    <citation type="submission" date="2021-03" db="EMBL/GenBank/DDBJ databases">
        <title>Antimicrobial resistance genes in bacteria isolated from Japanese honey, and their potential for conferring macrolide and lincosamide resistance in the American foulbrood pathogen Paenibacillus larvae.</title>
        <authorList>
            <person name="Okamoto M."/>
            <person name="Kumagai M."/>
            <person name="Kanamori H."/>
            <person name="Takamatsu D."/>
        </authorList>
    </citation>
    <scope>NUCLEOTIDE SEQUENCE [LARGE SCALE GENOMIC DNA]</scope>
    <source>
        <strain evidence="2 3">J34TS1</strain>
    </source>
</reference>
<protein>
    <recommendedName>
        <fullName evidence="4">YolD-like family protein</fullName>
    </recommendedName>
</protein>
<evidence type="ECO:0000256" key="1">
    <source>
        <dbReference type="SAM" id="MobiDB-lite"/>
    </source>
</evidence>
<dbReference type="RefSeq" id="WP_212980437.1">
    <property type="nucleotide sequence ID" value="NZ_AP025343.1"/>
</dbReference>
<comment type="caution">
    <text evidence="2">The sequence shown here is derived from an EMBL/GenBank/DDBJ whole genome shotgun (WGS) entry which is preliminary data.</text>
</comment>
<keyword evidence="3" id="KW-1185">Reference proteome</keyword>